<evidence type="ECO:0000256" key="5">
    <source>
        <dbReference type="ARBA" id="ARBA00023004"/>
    </source>
</evidence>
<protein>
    <recommendedName>
        <fullName evidence="6">TauD/TfdA-like domain-containing protein</fullName>
    </recommendedName>
</protein>
<dbReference type="Gene3D" id="3.60.130.10">
    <property type="entry name" value="Clavaminate synthase-like"/>
    <property type="match status" value="1"/>
</dbReference>
<dbReference type="GO" id="GO:0016706">
    <property type="term" value="F:2-oxoglutarate-dependent dioxygenase activity"/>
    <property type="evidence" value="ECO:0007669"/>
    <property type="project" value="TreeGrafter"/>
</dbReference>
<dbReference type="InterPro" id="IPR051323">
    <property type="entry name" value="AtsK-like"/>
</dbReference>
<keyword evidence="4" id="KW-0560">Oxidoreductase</keyword>
<dbReference type="GO" id="GO:0005737">
    <property type="term" value="C:cytoplasm"/>
    <property type="evidence" value="ECO:0007669"/>
    <property type="project" value="TreeGrafter"/>
</dbReference>
<dbReference type="InterPro" id="IPR042098">
    <property type="entry name" value="TauD-like_sf"/>
</dbReference>
<evidence type="ECO:0000256" key="3">
    <source>
        <dbReference type="ARBA" id="ARBA00022964"/>
    </source>
</evidence>
<name>A0A067LXG6_BOTB1</name>
<gene>
    <name evidence="7" type="ORF">BOTBODRAFT_120633</name>
</gene>
<dbReference type="PANTHER" id="PTHR30468">
    <property type="entry name" value="ALPHA-KETOGLUTARATE-DEPENDENT SULFONATE DIOXYGENASE"/>
    <property type="match status" value="1"/>
</dbReference>
<dbReference type="PANTHER" id="PTHR30468:SF10">
    <property type="entry name" value="TAUD_TFDA-LIKE DOMAIN-CONTAINING PROTEIN"/>
    <property type="match status" value="1"/>
</dbReference>
<sequence>MAVRLLRQLALRPGRAAAQAGRCHPLRPHLHTPVQLGRLVNPQYTRSLHPASPSTTGKAPFFEFGSLASYASCDSTPHIGTHFPSPSAISSPRPQLHLADVLTAPNSDELIRDLATLVSHRGVVFFSKQQLVIGQQKELAKRMGQLSWNLPREKTSGLHIHPVSEETPELGADTSVIDSKEGIARADYRQNVRASAGWHADITFENIPSDYSILKLHTLPPIGGDTLWASGYEAYDRLSPAYRRFLEGLTAVHNADFFNEYAQQAGIKIQTTRGAPENVGEDLTAVHPVIRTNPVTGFKALFVNRNFTRRIVELEEDESESVLDYLFRHVAENHDLQVRFKWEKDDVAIWDNRCTLHTATNDYGDAARQGNRVVSLGERPYLDPASKSRREFLEANKAASNGA</sequence>
<evidence type="ECO:0000256" key="4">
    <source>
        <dbReference type="ARBA" id="ARBA00023002"/>
    </source>
</evidence>
<comment type="similarity">
    <text evidence="1">Belongs to the TfdA dioxygenase family.</text>
</comment>
<dbReference type="Proteomes" id="UP000027195">
    <property type="component" value="Unassembled WGS sequence"/>
</dbReference>
<dbReference type="EMBL" id="KL198117">
    <property type="protein sequence ID" value="KDQ07035.1"/>
    <property type="molecule type" value="Genomic_DNA"/>
</dbReference>
<evidence type="ECO:0000313" key="8">
    <source>
        <dbReference type="Proteomes" id="UP000027195"/>
    </source>
</evidence>
<accession>A0A067LXG6</accession>
<dbReference type="OrthoDB" id="10257314at2759"/>
<evidence type="ECO:0000256" key="2">
    <source>
        <dbReference type="ARBA" id="ARBA00022723"/>
    </source>
</evidence>
<reference evidence="8" key="1">
    <citation type="journal article" date="2014" name="Proc. Natl. Acad. Sci. U.S.A.">
        <title>Extensive sampling of basidiomycete genomes demonstrates inadequacy of the white-rot/brown-rot paradigm for wood decay fungi.</title>
        <authorList>
            <person name="Riley R."/>
            <person name="Salamov A.A."/>
            <person name="Brown D.W."/>
            <person name="Nagy L.G."/>
            <person name="Floudas D."/>
            <person name="Held B.W."/>
            <person name="Levasseur A."/>
            <person name="Lombard V."/>
            <person name="Morin E."/>
            <person name="Otillar R."/>
            <person name="Lindquist E.A."/>
            <person name="Sun H."/>
            <person name="LaButti K.M."/>
            <person name="Schmutz J."/>
            <person name="Jabbour D."/>
            <person name="Luo H."/>
            <person name="Baker S.E."/>
            <person name="Pisabarro A.G."/>
            <person name="Walton J.D."/>
            <person name="Blanchette R.A."/>
            <person name="Henrissat B."/>
            <person name="Martin F."/>
            <person name="Cullen D."/>
            <person name="Hibbett D.S."/>
            <person name="Grigoriev I.V."/>
        </authorList>
    </citation>
    <scope>NUCLEOTIDE SEQUENCE [LARGE SCALE GENOMIC DNA]</scope>
    <source>
        <strain evidence="8">FD-172 SS1</strain>
    </source>
</reference>
<evidence type="ECO:0000256" key="1">
    <source>
        <dbReference type="ARBA" id="ARBA00005896"/>
    </source>
</evidence>
<dbReference type="STRING" id="930990.A0A067LXG6"/>
<keyword evidence="2" id="KW-0479">Metal-binding</keyword>
<proteinExistence type="inferred from homology"/>
<dbReference type="HOGENOM" id="CLU_036005_1_0_1"/>
<dbReference type="Pfam" id="PF02668">
    <property type="entry name" value="TauD"/>
    <property type="match status" value="1"/>
</dbReference>
<feature type="domain" description="TauD/TfdA-like" evidence="6">
    <location>
        <begin position="104"/>
        <end position="370"/>
    </location>
</feature>
<dbReference type="GO" id="GO:0046872">
    <property type="term" value="F:metal ion binding"/>
    <property type="evidence" value="ECO:0007669"/>
    <property type="project" value="UniProtKB-KW"/>
</dbReference>
<dbReference type="AlphaFoldDB" id="A0A067LXG6"/>
<keyword evidence="5" id="KW-0408">Iron</keyword>
<keyword evidence="8" id="KW-1185">Reference proteome</keyword>
<evidence type="ECO:0000313" key="7">
    <source>
        <dbReference type="EMBL" id="KDQ07035.1"/>
    </source>
</evidence>
<dbReference type="InterPro" id="IPR003819">
    <property type="entry name" value="TauD/TfdA-like"/>
</dbReference>
<evidence type="ECO:0000259" key="6">
    <source>
        <dbReference type="Pfam" id="PF02668"/>
    </source>
</evidence>
<dbReference type="SUPFAM" id="SSF51197">
    <property type="entry name" value="Clavaminate synthase-like"/>
    <property type="match status" value="1"/>
</dbReference>
<dbReference type="InParanoid" id="A0A067LXG6"/>
<organism evidence="7 8">
    <name type="scientific">Botryobasidium botryosum (strain FD-172 SS1)</name>
    <dbReference type="NCBI Taxonomy" id="930990"/>
    <lineage>
        <taxon>Eukaryota</taxon>
        <taxon>Fungi</taxon>
        <taxon>Dikarya</taxon>
        <taxon>Basidiomycota</taxon>
        <taxon>Agaricomycotina</taxon>
        <taxon>Agaricomycetes</taxon>
        <taxon>Cantharellales</taxon>
        <taxon>Botryobasidiaceae</taxon>
        <taxon>Botryobasidium</taxon>
    </lineage>
</organism>
<keyword evidence="3" id="KW-0223">Dioxygenase</keyword>